<reference evidence="8 9" key="1">
    <citation type="submission" date="2019-03" db="EMBL/GenBank/DDBJ databases">
        <title>Genomic Encyclopedia of Type Strains, Phase IV (KMG-IV): sequencing the most valuable type-strain genomes for metagenomic binning, comparative biology and taxonomic classification.</title>
        <authorList>
            <person name="Goeker M."/>
        </authorList>
    </citation>
    <scope>NUCLEOTIDE SEQUENCE [LARGE SCALE GENOMIC DNA]</scope>
    <source>
        <strain evidence="8 9">DSM 7445</strain>
    </source>
</reference>
<evidence type="ECO:0000256" key="1">
    <source>
        <dbReference type="ARBA" id="ARBA00004117"/>
    </source>
</evidence>
<name>A0A4R3HX35_PAULE</name>
<protein>
    <recommendedName>
        <fullName evidence="3 6">Flagellar basal body rod protein FlgB</fullName>
    </recommendedName>
</protein>
<dbReference type="GO" id="GO:0071973">
    <property type="term" value="P:bacterial-type flagellum-dependent cell motility"/>
    <property type="evidence" value="ECO:0007669"/>
    <property type="project" value="InterPro"/>
</dbReference>
<dbReference type="Proteomes" id="UP000295382">
    <property type="component" value="Unassembled WGS sequence"/>
</dbReference>
<keyword evidence="8" id="KW-0969">Cilium</keyword>
<evidence type="ECO:0000256" key="2">
    <source>
        <dbReference type="ARBA" id="ARBA00009677"/>
    </source>
</evidence>
<dbReference type="PROSITE" id="PS00588">
    <property type="entry name" value="FLAGELLA_BB_ROD"/>
    <property type="match status" value="1"/>
</dbReference>
<dbReference type="InterPro" id="IPR006300">
    <property type="entry name" value="FlgB"/>
</dbReference>
<keyword evidence="4 6" id="KW-0975">Bacterial flagellum</keyword>
<evidence type="ECO:0000256" key="3">
    <source>
        <dbReference type="ARBA" id="ARBA00014376"/>
    </source>
</evidence>
<dbReference type="InterPro" id="IPR019776">
    <property type="entry name" value="Flagellar_basal_body_rod_CS"/>
</dbReference>
<dbReference type="GO" id="GO:0030694">
    <property type="term" value="C:bacterial-type flagellum basal body, rod"/>
    <property type="evidence" value="ECO:0007669"/>
    <property type="project" value="InterPro"/>
</dbReference>
<gene>
    <name evidence="8" type="ORF">EDC30_10310</name>
</gene>
<dbReference type="EMBL" id="SLZQ01000003">
    <property type="protein sequence ID" value="TCS37718.1"/>
    <property type="molecule type" value="Genomic_DNA"/>
</dbReference>
<evidence type="ECO:0000313" key="9">
    <source>
        <dbReference type="Proteomes" id="UP000295382"/>
    </source>
</evidence>
<evidence type="ECO:0000256" key="6">
    <source>
        <dbReference type="PIRNR" id="PIRNR002889"/>
    </source>
</evidence>
<comment type="function">
    <text evidence="5 6">Structural component of flagellum, the bacterial motility apparatus. Part of the rod structure of flagellar basal body.</text>
</comment>
<proteinExistence type="inferred from homology"/>
<dbReference type="AlphaFoldDB" id="A0A4R3HX35"/>
<dbReference type="OrthoDB" id="9133466at2"/>
<evidence type="ECO:0000256" key="5">
    <source>
        <dbReference type="ARBA" id="ARBA00024934"/>
    </source>
</evidence>
<keyword evidence="8" id="KW-0966">Cell projection</keyword>
<sequence>MMIEALASSGYQLLKAALDAASMRHQVTATNIANSNTENYQPLRVSFEDQLRQELAGSPNSLRPDIASRVSPRIEADPNAGTGVSVDQEMVRMSQNFIHYQALLKALNGKLELTNLAINDGRR</sequence>
<accession>A0A4R3HX35</accession>
<organism evidence="8 9">
    <name type="scientific">Paucimonas lemoignei</name>
    <name type="common">Pseudomonas lemoignei</name>
    <dbReference type="NCBI Taxonomy" id="29443"/>
    <lineage>
        <taxon>Bacteria</taxon>
        <taxon>Pseudomonadati</taxon>
        <taxon>Pseudomonadota</taxon>
        <taxon>Betaproteobacteria</taxon>
        <taxon>Burkholderiales</taxon>
        <taxon>Burkholderiaceae</taxon>
        <taxon>Paucimonas</taxon>
    </lineage>
</organism>
<comment type="subunit">
    <text evidence="6">The basal body constitutes a major portion of the flagellar organelle and consists of a number of rings mounted on a central rod.</text>
</comment>
<evidence type="ECO:0000256" key="4">
    <source>
        <dbReference type="ARBA" id="ARBA00023143"/>
    </source>
</evidence>
<keyword evidence="9" id="KW-1185">Reference proteome</keyword>
<evidence type="ECO:0000259" key="7">
    <source>
        <dbReference type="Pfam" id="PF00460"/>
    </source>
</evidence>
<comment type="caution">
    <text evidence="8">The sequence shown here is derived from an EMBL/GenBank/DDBJ whole genome shotgun (WGS) entry which is preliminary data.</text>
</comment>
<comment type="similarity">
    <text evidence="2 6">Belongs to the flagella basal body rod proteins family.</text>
</comment>
<comment type="subcellular location">
    <subcellularLocation>
        <location evidence="1 6">Bacterial flagellum basal body</location>
    </subcellularLocation>
</comment>
<dbReference type="InterPro" id="IPR001444">
    <property type="entry name" value="Flag_bb_rod_N"/>
</dbReference>
<keyword evidence="8" id="KW-0282">Flagellum</keyword>
<dbReference type="RefSeq" id="WP_132257803.1">
    <property type="nucleotide sequence ID" value="NZ_SLZQ01000003.1"/>
</dbReference>
<dbReference type="PIRSF" id="PIRSF002889">
    <property type="entry name" value="Rod_FlgB"/>
    <property type="match status" value="1"/>
</dbReference>
<feature type="domain" description="Flagellar basal body rod protein N-terminal" evidence="7">
    <location>
        <begin position="17"/>
        <end position="41"/>
    </location>
</feature>
<evidence type="ECO:0000313" key="8">
    <source>
        <dbReference type="EMBL" id="TCS37718.1"/>
    </source>
</evidence>
<dbReference type="Pfam" id="PF00460">
    <property type="entry name" value="Flg_bb_rod"/>
    <property type="match status" value="1"/>
</dbReference>